<dbReference type="Proteomes" id="UP000694416">
    <property type="component" value="Unplaced"/>
</dbReference>
<feature type="active site" description="Proton acceptor" evidence="13">
    <location>
        <position position="423"/>
    </location>
</feature>
<dbReference type="InterPro" id="IPR000719">
    <property type="entry name" value="Prot_kinase_dom"/>
</dbReference>
<organism evidence="19 20">
    <name type="scientific">Piliocolobus tephrosceles</name>
    <name type="common">Ugandan red Colobus</name>
    <dbReference type="NCBI Taxonomy" id="591936"/>
    <lineage>
        <taxon>Eukaryota</taxon>
        <taxon>Metazoa</taxon>
        <taxon>Chordata</taxon>
        <taxon>Craniata</taxon>
        <taxon>Vertebrata</taxon>
        <taxon>Euteleostomi</taxon>
        <taxon>Mammalia</taxon>
        <taxon>Eutheria</taxon>
        <taxon>Euarchontoglires</taxon>
        <taxon>Primates</taxon>
        <taxon>Haplorrhini</taxon>
        <taxon>Catarrhini</taxon>
        <taxon>Cercopithecidae</taxon>
        <taxon>Colobinae</taxon>
        <taxon>Piliocolobus</taxon>
    </lineage>
</organism>
<keyword evidence="4" id="KW-0132">Cell division</keyword>
<dbReference type="EC" id="2.7.11.1" evidence="2"/>
<dbReference type="PROSITE" id="PS00108">
    <property type="entry name" value="PROTEIN_KINASE_ST"/>
    <property type="match status" value="1"/>
</dbReference>
<feature type="compositionally biased region" description="Low complexity" evidence="17">
    <location>
        <begin position="151"/>
        <end position="200"/>
    </location>
</feature>
<dbReference type="GO" id="GO:0005524">
    <property type="term" value="F:ATP binding"/>
    <property type="evidence" value="ECO:0007669"/>
    <property type="project" value="UniProtKB-UniRule"/>
</dbReference>
<evidence type="ECO:0000313" key="20">
    <source>
        <dbReference type="Proteomes" id="UP000694416"/>
    </source>
</evidence>
<keyword evidence="6 14" id="KW-0547">Nucleotide-binding</keyword>
<feature type="compositionally biased region" description="Basic residues" evidence="17">
    <location>
        <begin position="91"/>
        <end position="103"/>
    </location>
</feature>
<feature type="binding site" evidence="14">
    <location>
        <begin position="377"/>
        <end position="379"/>
    </location>
    <ligand>
        <name>ATP</name>
        <dbReference type="ChEBI" id="CHEBI:30616"/>
    </ligand>
</feature>
<keyword evidence="9 14" id="KW-0067">ATP-binding</keyword>
<dbReference type="PROSITE" id="PS50011">
    <property type="entry name" value="PROTEIN_KINASE_DOM"/>
    <property type="match status" value="1"/>
</dbReference>
<dbReference type="PANTHER" id="PTHR24350">
    <property type="entry name" value="SERINE/THREONINE-PROTEIN KINASE IAL-RELATED"/>
    <property type="match status" value="1"/>
</dbReference>
<dbReference type="InterPro" id="IPR030616">
    <property type="entry name" value="Aur-like"/>
</dbReference>
<evidence type="ECO:0000256" key="13">
    <source>
        <dbReference type="PIRSR" id="PIRSR630616-1"/>
    </source>
</evidence>
<keyword evidence="8" id="KW-0418">Kinase</keyword>
<evidence type="ECO:0000256" key="5">
    <source>
        <dbReference type="ARBA" id="ARBA00022679"/>
    </source>
</evidence>
<keyword evidence="20" id="KW-1185">Reference proteome</keyword>
<dbReference type="PROSITE" id="PS00107">
    <property type="entry name" value="PROTEIN_KINASE_ATP"/>
    <property type="match status" value="1"/>
</dbReference>
<dbReference type="InterPro" id="IPR011009">
    <property type="entry name" value="Kinase-like_dom_sf"/>
</dbReference>
<keyword evidence="10" id="KW-0131">Cell cycle</keyword>
<dbReference type="FunFam" id="3.30.200.20:FF:000042">
    <property type="entry name" value="Aurora kinase A"/>
    <property type="match status" value="1"/>
</dbReference>
<dbReference type="SUPFAM" id="SSF56112">
    <property type="entry name" value="Protein kinase-like (PK-like)"/>
    <property type="match status" value="1"/>
</dbReference>
<evidence type="ECO:0000256" key="16">
    <source>
        <dbReference type="PROSITE-ProRule" id="PRU10141"/>
    </source>
</evidence>
<protein>
    <recommendedName>
        <fullName evidence="2">non-specific serine/threonine protein kinase</fullName>
        <ecNumber evidence="2">2.7.11.1</ecNumber>
    </recommendedName>
</protein>
<dbReference type="SMART" id="SM00220">
    <property type="entry name" value="S_TKc"/>
    <property type="match status" value="1"/>
</dbReference>
<feature type="binding site" evidence="14">
    <location>
        <position position="309"/>
    </location>
    <ligand>
        <name>ATP</name>
        <dbReference type="ChEBI" id="CHEBI:30616"/>
    </ligand>
</feature>
<name>A0A8C9GRM7_9PRIM</name>
<keyword evidence="7" id="KW-0498">Mitosis</keyword>
<comment type="catalytic activity">
    <reaction evidence="12">
        <text>L-seryl-[protein] + ATP = O-phospho-L-seryl-[protein] + ADP + H(+)</text>
        <dbReference type="Rhea" id="RHEA:17989"/>
        <dbReference type="Rhea" id="RHEA-COMP:9863"/>
        <dbReference type="Rhea" id="RHEA-COMP:11604"/>
        <dbReference type="ChEBI" id="CHEBI:15378"/>
        <dbReference type="ChEBI" id="CHEBI:29999"/>
        <dbReference type="ChEBI" id="CHEBI:30616"/>
        <dbReference type="ChEBI" id="CHEBI:83421"/>
        <dbReference type="ChEBI" id="CHEBI:456216"/>
        <dbReference type="EC" id="2.7.11.1"/>
    </reaction>
</comment>
<feature type="cross-link" description="Glycyl lysine isopeptide (Lys-Gly) (interchain with G-Cter in SUMO2)" evidence="15">
    <location>
        <position position="425"/>
    </location>
</feature>
<evidence type="ECO:0000259" key="18">
    <source>
        <dbReference type="PROSITE" id="PS50011"/>
    </source>
</evidence>
<dbReference type="Pfam" id="PF00069">
    <property type="entry name" value="Pkinase"/>
    <property type="match status" value="1"/>
</dbReference>
<feature type="region of interest" description="Disordered" evidence="17">
    <location>
        <begin position="235"/>
        <end position="265"/>
    </location>
</feature>
<feature type="binding site" evidence="14">
    <location>
        <position position="453"/>
    </location>
    <ligand>
        <name>ATP</name>
        <dbReference type="ChEBI" id="CHEBI:30616"/>
    </ligand>
</feature>
<evidence type="ECO:0000256" key="15">
    <source>
        <dbReference type="PIRSR" id="PIRSR630616-3"/>
    </source>
</evidence>
<feature type="domain" description="Protein kinase" evidence="18">
    <location>
        <begin position="299"/>
        <end position="547"/>
    </location>
</feature>
<evidence type="ECO:0000256" key="9">
    <source>
        <dbReference type="ARBA" id="ARBA00022840"/>
    </source>
</evidence>
<dbReference type="AlphaFoldDB" id="A0A8C9GRM7"/>
<reference evidence="19" key="1">
    <citation type="submission" date="2025-08" db="UniProtKB">
        <authorList>
            <consortium name="Ensembl"/>
        </authorList>
    </citation>
    <scope>IDENTIFICATION</scope>
</reference>
<dbReference type="GO" id="GO:0051301">
    <property type="term" value="P:cell division"/>
    <property type="evidence" value="ECO:0007669"/>
    <property type="project" value="UniProtKB-KW"/>
</dbReference>
<evidence type="ECO:0000256" key="6">
    <source>
        <dbReference type="ARBA" id="ARBA00022741"/>
    </source>
</evidence>
<evidence type="ECO:0000256" key="1">
    <source>
        <dbReference type="ARBA" id="ARBA00004186"/>
    </source>
</evidence>
<feature type="region of interest" description="Disordered" evidence="17">
    <location>
        <begin position="1"/>
        <end position="43"/>
    </location>
</feature>
<dbReference type="Ensembl" id="ENSPTET00000013139.1">
    <property type="protein sequence ID" value="ENSPTEP00000008634.1"/>
    <property type="gene ID" value="ENSPTEG00000009784.1"/>
</dbReference>
<evidence type="ECO:0000256" key="17">
    <source>
        <dbReference type="SAM" id="MobiDB-lite"/>
    </source>
</evidence>
<keyword evidence="3" id="KW-0723">Serine/threonine-protein kinase</keyword>
<evidence type="ECO:0000256" key="8">
    <source>
        <dbReference type="ARBA" id="ARBA00022777"/>
    </source>
</evidence>
<reference evidence="19" key="2">
    <citation type="submission" date="2025-09" db="UniProtKB">
        <authorList>
            <consortium name="Ensembl"/>
        </authorList>
    </citation>
    <scope>IDENTIFICATION</scope>
</reference>
<evidence type="ECO:0000256" key="2">
    <source>
        <dbReference type="ARBA" id="ARBA00012513"/>
    </source>
</evidence>
<feature type="region of interest" description="Disordered" evidence="17">
    <location>
        <begin position="75"/>
        <end position="200"/>
    </location>
</feature>
<keyword evidence="5" id="KW-0808">Transferase</keyword>
<evidence type="ECO:0000256" key="3">
    <source>
        <dbReference type="ARBA" id="ARBA00022527"/>
    </source>
</evidence>
<evidence type="ECO:0000256" key="4">
    <source>
        <dbReference type="ARBA" id="ARBA00022618"/>
    </source>
</evidence>
<dbReference type="InterPro" id="IPR008271">
    <property type="entry name" value="Ser/Thr_kinase_AS"/>
</dbReference>
<evidence type="ECO:0000256" key="12">
    <source>
        <dbReference type="ARBA" id="ARBA00048679"/>
    </source>
</evidence>
<comment type="subcellular location">
    <subcellularLocation>
        <location evidence="1">Cytoplasm</location>
        <location evidence="1">Cytoskeleton</location>
        <location evidence="1">Spindle</location>
    </subcellularLocation>
</comment>
<evidence type="ECO:0000256" key="11">
    <source>
        <dbReference type="ARBA" id="ARBA00047899"/>
    </source>
</evidence>
<proteinExistence type="predicted"/>
<evidence type="ECO:0000256" key="7">
    <source>
        <dbReference type="ARBA" id="ARBA00022776"/>
    </source>
</evidence>
<dbReference type="Gene3D" id="1.10.510.10">
    <property type="entry name" value="Transferase(Phosphotransferase) domain 1"/>
    <property type="match status" value="1"/>
</dbReference>
<comment type="catalytic activity">
    <reaction evidence="11">
        <text>L-threonyl-[protein] + ATP = O-phospho-L-threonyl-[protein] + ADP + H(+)</text>
        <dbReference type="Rhea" id="RHEA:46608"/>
        <dbReference type="Rhea" id="RHEA-COMP:11060"/>
        <dbReference type="Rhea" id="RHEA-COMP:11605"/>
        <dbReference type="ChEBI" id="CHEBI:15378"/>
        <dbReference type="ChEBI" id="CHEBI:30013"/>
        <dbReference type="ChEBI" id="CHEBI:30616"/>
        <dbReference type="ChEBI" id="CHEBI:61977"/>
        <dbReference type="ChEBI" id="CHEBI:456216"/>
        <dbReference type="EC" id="2.7.11.1"/>
    </reaction>
</comment>
<evidence type="ECO:0000256" key="14">
    <source>
        <dbReference type="PIRSR" id="PIRSR630616-2"/>
    </source>
</evidence>
<feature type="compositionally biased region" description="Low complexity" evidence="17">
    <location>
        <begin position="104"/>
        <end position="117"/>
    </location>
</feature>
<dbReference type="GO" id="GO:0004674">
    <property type="term" value="F:protein serine/threonine kinase activity"/>
    <property type="evidence" value="ECO:0007669"/>
    <property type="project" value="UniProtKB-KW"/>
</dbReference>
<accession>A0A8C9GRM7</accession>
<feature type="binding site" evidence="14 16">
    <location>
        <position position="328"/>
    </location>
    <ligand>
        <name>ATP</name>
        <dbReference type="ChEBI" id="CHEBI:30616"/>
    </ligand>
</feature>
<dbReference type="InterPro" id="IPR017441">
    <property type="entry name" value="Protein_kinase_ATP_BS"/>
</dbReference>
<dbReference type="GO" id="GO:0005819">
    <property type="term" value="C:spindle"/>
    <property type="evidence" value="ECO:0007669"/>
    <property type="project" value="UniProtKB-SubCell"/>
</dbReference>
<evidence type="ECO:0000256" key="10">
    <source>
        <dbReference type="ARBA" id="ARBA00023306"/>
    </source>
</evidence>
<feature type="compositionally biased region" description="Basic and acidic residues" evidence="17">
    <location>
        <begin position="235"/>
        <end position="264"/>
    </location>
</feature>
<feature type="compositionally biased region" description="Basic and acidic residues" evidence="17">
    <location>
        <begin position="129"/>
        <end position="147"/>
    </location>
</feature>
<evidence type="ECO:0000313" key="19">
    <source>
        <dbReference type="Ensembl" id="ENSPTEP00000008634.1"/>
    </source>
</evidence>
<sequence>MNSNNMNSNNMNSNNMNSNNMNSNNMNSNNMNNKSNDSNTINSNSKLNIITKCKYNNKDIISEEMEKYKYNLKKNKIKSNSIPPRNPKEKSKLHKNYKKHKKNSNSNSSSRSSSKLNDNIFLPKIKHKKGEEHKLDKKDHNTVDINKKKTTTTTTTINSNNNNASNNASNNYNNNNNNNNNNNDSNSNSNNDNNNNSDKYINKNIINNEEKEGSSDSVSNSEKKEISYFKWLAKEKKKKQEEEAKEKDSNRGETGKEGKKKENQINDVLNDEDNHIMLQPLSAFNLKQNEKKYVQDDFVVDKHPIGNGRTGLVFKAIIKRENKKVALKVMSKDTIVTLNIERQVLKEIIIQASLNHINILELVACFEDRTRLFLILELANGGSIRTKMKIKAQPLKEEQVALYVYQIADALSYLHSFNIIHRDLKPDNILIHYSNDSILHNKIYKYGVIKLADFGFSCQLKNKRQKRSTFCGTVDYMPPEIINQIPYDCNVDLWCLGIVIFELLVGFPPFTDDTQERIFDQIKELNFHFPKTVSIQAQELILKSDSQ</sequence>